<name>A0A1G2SLV6_9BACT</name>
<dbReference type="STRING" id="1802730.A2591_01475"/>
<evidence type="ECO:0000313" key="2">
    <source>
        <dbReference type="EMBL" id="OHA86045.1"/>
    </source>
</evidence>
<feature type="transmembrane region" description="Helical" evidence="1">
    <location>
        <begin position="50"/>
        <end position="72"/>
    </location>
</feature>
<gene>
    <name evidence="2" type="ORF">A2591_01475</name>
</gene>
<evidence type="ECO:0008006" key="4">
    <source>
        <dbReference type="Google" id="ProtNLM"/>
    </source>
</evidence>
<accession>A0A1G2SLV6</accession>
<feature type="transmembrane region" description="Helical" evidence="1">
    <location>
        <begin position="127"/>
        <end position="149"/>
    </location>
</feature>
<keyword evidence="1" id="KW-1133">Transmembrane helix</keyword>
<sequence length="159" mass="17505">MNFFEQGRAQLVALLGGTAFAWYSVAVDALRFYRTEGTLFKVSDCVYPNPITTPCFWGAVLFVIVLVFALRARKSADPLKRQRNILMMLLGGTLFAWANFSVSSWSFFLAPKGEGTSCSGVPADSPFVTACFYGALFFTASLVAGYVFFRALKRNTTVS</sequence>
<organism evidence="2 3">
    <name type="scientific">Candidatus Yonathbacteria bacterium RIFOXYD1_FULL_52_36</name>
    <dbReference type="NCBI Taxonomy" id="1802730"/>
    <lineage>
        <taxon>Bacteria</taxon>
        <taxon>Candidatus Yonathiibacteriota</taxon>
    </lineage>
</organism>
<evidence type="ECO:0000313" key="3">
    <source>
        <dbReference type="Proteomes" id="UP000178168"/>
    </source>
</evidence>
<comment type="caution">
    <text evidence="2">The sequence shown here is derived from an EMBL/GenBank/DDBJ whole genome shotgun (WGS) entry which is preliminary data.</text>
</comment>
<feature type="transmembrane region" description="Helical" evidence="1">
    <location>
        <begin position="84"/>
        <end position="107"/>
    </location>
</feature>
<reference evidence="2 3" key="1">
    <citation type="journal article" date="2016" name="Nat. Commun.">
        <title>Thousands of microbial genomes shed light on interconnected biogeochemical processes in an aquifer system.</title>
        <authorList>
            <person name="Anantharaman K."/>
            <person name="Brown C.T."/>
            <person name="Hug L.A."/>
            <person name="Sharon I."/>
            <person name="Castelle C.J."/>
            <person name="Probst A.J."/>
            <person name="Thomas B.C."/>
            <person name="Singh A."/>
            <person name="Wilkins M.J."/>
            <person name="Karaoz U."/>
            <person name="Brodie E.L."/>
            <person name="Williams K.H."/>
            <person name="Hubbard S.S."/>
            <person name="Banfield J.F."/>
        </authorList>
    </citation>
    <scope>NUCLEOTIDE SEQUENCE [LARGE SCALE GENOMIC DNA]</scope>
</reference>
<dbReference type="Proteomes" id="UP000178168">
    <property type="component" value="Unassembled WGS sequence"/>
</dbReference>
<keyword evidence="1" id="KW-0812">Transmembrane</keyword>
<dbReference type="EMBL" id="MHUZ01000010">
    <property type="protein sequence ID" value="OHA86045.1"/>
    <property type="molecule type" value="Genomic_DNA"/>
</dbReference>
<keyword evidence="1" id="KW-0472">Membrane</keyword>
<evidence type="ECO:0000256" key="1">
    <source>
        <dbReference type="SAM" id="Phobius"/>
    </source>
</evidence>
<protein>
    <recommendedName>
        <fullName evidence="4">Vitamin K epoxide reductase domain-containing protein</fullName>
    </recommendedName>
</protein>
<dbReference type="AlphaFoldDB" id="A0A1G2SLV6"/>
<proteinExistence type="predicted"/>